<comment type="caution">
    <text evidence="11">The sequence shown here is derived from an EMBL/GenBank/DDBJ whole genome shotgun (WGS) entry which is preliminary data.</text>
</comment>
<evidence type="ECO:0000256" key="3">
    <source>
        <dbReference type="ARBA" id="ARBA00022833"/>
    </source>
</evidence>
<reference evidence="11" key="1">
    <citation type="journal article" date="2022" name="bioRxiv">
        <title>Sequencing and chromosome-scale assembly of the giantPleurodeles waltlgenome.</title>
        <authorList>
            <person name="Brown T."/>
            <person name="Elewa A."/>
            <person name="Iarovenko S."/>
            <person name="Subramanian E."/>
            <person name="Araus A.J."/>
            <person name="Petzold A."/>
            <person name="Susuki M."/>
            <person name="Suzuki K.-i.T."/>
            <person name="Hayashi T."/>
            <person name="Toyoda A."/>
            <person name="Oliveira C."/>
            <person name="Osipova E."/>
            <person name="Leigh N.D."/>
            <person name="Simon A."/>
            <person name="Yun M.H."/>
        </authorList>
    </citation>
    <scope>NUCLEOTIDE SEQUENCE</scope>
    <source>
        <strain evidence="11">20211129_DDA</strain>
        <tissue evidence="11">Liver</tissue>
    </source>
</reference>
<dbReference type="Proteomes" id="UP001066276">
    <property type="component" value="Chromosome 1_2"/>
</dbReference>
<dbReference type="InterPro" id="IPR003879">
    <property type="entry name" value="Butyrophylin_SPRY"/>
</dbReference>
<keyword evidence="4 6" id="KW-0175">Coiled coil</keyword>
<dbReference type="Gene3D" id="3.30.40.10">
    <property type="entry name" value="Zinc/RING finger domain, C3HC4 (zinc finger)"/>
    <property type="match status" value="1"/>
</dbReference>
<dbReference type="SUPFAM" id="SSF57845">
    <property type="entry name" value="B-box zinc-binding domain"/>
    <property type="match status" value="1"/>
</dbReference>
<dbReference type="PROSITE" id="PS50089">
    <property type="entry name" value="ZF_RING_2"/>
    <property type="match status" value="1"/>
</dbReference>
<dbReference type="PROSITE" id="PS50188">
    <property type="entry name" value="B302_SPRY"/>
    <property type="match status" value="1"/>
</dbReference>
<feature type="domain" description="B30.2/SPRY" evidence="10">
    <location>
        <begin position="255"/>
        <end position="409"/>
    </location>
</feature>
<keyword evidence="1" id="KW-0479">Metal-binding</keyword>
<evidence type="ECO:0000259" key="10">
    <source>
        <dbReference type="PROSITE" id="PS50188"/>
    </source>
</evidence>
<keyword evidence="2 5" id="KW-0863">Zinc-finger</keyword>
<dbReference type="InterPro" id="IPR013320">
    <property type="entry name" value="ConA-like_dom_sf"/>
</dbReference>
<dbReference type="InterPro" id="IPR001870">
    <property type="entry name" value="B30.2/SPRY"/>
</dbReference>
<dbReference type="PRINTS" id="PR01407">
    <property type="entry name" value="BUTYPHLNCDUF"/>
</dbReference>
<evidence type="ECO:0000313" key="12">
    <source>
        <dbReference type="Proteomes" id="UP001066276"/>
    </source>
</evidence>
<keyword evidence="7" id="KW-1133">Transmembrane helix</keyword>
<evidence type="ECO:0000256" key="2">
    <source>
        <dbReference type="ARBA" id="ARBA00022771"/>
    </source>
</evidence>
<dbReference type="InterPro" id="IPR001841">
    <property type="entry name" value="Znf_RING"/>
</dbReference>
<dbReference type="Pfam" id="PF00643">
    <property type="entry name" value="zf-B_box"/>
    <property type="match status" value="1"/>
</dbReference>
<dbReference type="Pfam" id="PF13765">
    <property type="entry name" value="PRY"/>
    <property type="match status" value="1"/>
</dbReference>
<dbReference type="Gene3D" id="3.30.160.60">
    <property type="entry name" value="Classic Zinc Finger"/>
    <property type="match status" value="1"/>
</dbReference>
<dbReference type="CDD" id="cd16594">
    <property type="entry name" value="RING-HC_TRIM7-like_C-IV"/>
    <property type="match status" value="1"/>
</dbReference>
<dbReference type="SUPFAM" id="SSF49899">
    <property type="entry name" value="Concanavalin A-like lectins/glucanases"/>
    <property type="match status" value="1"/>
</dbReference>
<dbReference type="InterPro" id="IPR000315">
    <property type="entry name" value="Znf_B-box"/>
</dbReference>
<dbReference type="SUPFAM" id="SSF57850">
    <property type="entry name" value="RING/U-box"/>
    <property type="match status" value="1"/>
</dbReference>
<dbReference type="Gene3D" id="2.60.120.920">
    <property type="match status" value="1"/>
</dbReference>
<accession>A0AAV7WDN9</accession>
<evidence type="ECO:0000256" key="7">
    <source>
        <dbReference type="SAM" id="Phobius"/>
    </source>
</evidence>
<dbReference type="InterPro" id="IPR013083">
    <property type="entry name" value="Znf_RING/FYVE/PHD"/>
</dbReference>
<protein>
    <submittedName>
        <fullName evidence="11">Uncharacterized protein</fullName>
    </submittedName>
</protein>
<dbReference type="InterPro" id="IPR017907">
    <property type="entry name" value="Znf_RING_CS"/>
</dbReference>
<dbReference type="PANTHER" id="PTHR24103">
    <property type="entry name" value="E3 UBIQUITIN-PROTEIN LIGASE TRIM"/>
    <property type="match status" value="1"/>
</dbReference>
<keyword evidence="12" id="KW-1185">Reference proteome</keyword>
<dbReference type="InterPro" id="IPR043136">
    <property type="entry name" value="B30.2/SPRY_sf"/>
</dbReference>
<sequence length="409" mass="46969">MAVAAQVTSLKDEATCSICLEYFTDPVTIDCGHNFCRSCITPCWEGRGENFPCPQCREMSTERSLRPNRQLRNIVGMVKQLHLAPVRPPEGNLCEKHNQALLLFCEEDQTPICVVCDRSKDHKSHSVSPIEEAAEEYKVKLQDWQSPLREEMSYILRSKQKKEEQCNTMRNKVRAEKENIASVIEQLRQLLRYEEQTLYGRLDEMEKRINMAQNANISKLSNQITSLNALVTDLEKKCTESALDLLKDVRSTLDRCKKVKFQGPGEEMKKYKVMVTLDPDTASPLLRLSEGLRHLIGTNKPQTLRDTPERFTFYTCVLGSKGFTSGRHYWEVQLLQEVCVMFSLYGLAASAVTYSLCGTFDILLFLATELMYFPHMPQTQRYRSLLQASFALEYPVLSKILMFHTTPDF</sequence>
<evidence type="ECO:0000259" key="8">
    <source>
        <dbReference type="PROSITE" id="PS50089"/>
    </source>
</evidence>
<dbReference type="Pfam" id="PF15227">
    <property type="entry name" value="zf-C3HC4_4"/>
    <property type="match status" value="1"/>
</dbReference>
<dbReference type="GO" id="GO:0008270">
    <property type="term" value="F:zinc ion binding"/>
    <property type="evidence" value="ECO:0007669"/>
    <property type="project" value="UniProtKB-KW"/>
</dbReference>
<feature type="domain" description="B box-type" evidence="9">
    <location>
        <begin position="89"/>
        <end position="130"/>
    </location>
</feature>
<organism evidence="11 12">
    <name type="scientific">Pleurodeles waltl</name>
    <name type="common">Iberian ribbed newt</name>
    <dbReference type="NCBI Taxonomy" id="8319"/>
    <lineage>
        <taxon>Eukaryota</taxon>
        <taxon>Metazoa</taxon>
        <taxon>Chordata</taxon>
        <taxon>Craniata</taxon>
        <taxon>Vertebrata</taxon>
        <taxon>Euteleostomi</taxon>
        <taxon>Amphibia</taxon>
        <taxon>Batrachia</taxon>
        <taxon>Caudata</taxon>
        <taxon>Salamandroidea</taxon>
        <taxon>Salamandridae</taxon>
        <taxon>Pleurodelinae</taxon>
        <taxon>Pleurodeles</taxon>
    </lineage>
</organism>
<feature type="coiled-coil region" evidence="6">
    <location>
        <begin position="159"/>
        <end position="190"/>
    </location>
</feature>
<feature type="transmembrane region" description="Helical" evidence="7">
    <location>
        <begin position="344"/>
        <end position="373"/>
    </location>
</feature>
<gene>
    <name evidence="11" type="ORF">NDU88_006183</name>
</gene>
<dbReference type="InterPro" id="IPR006574">
    <property type="entry name" value="PRY"/>
</dbReference>
<evidence type="ECO:0000256" key="5">
    <source>
        <dbReference type="PROSITE-ProRule" id="PRU00024"/>
    </source>
</evidence>
<keyword evidence="7" id="KW-0812">Transmembrane</keyword>
<dbReference type="AlphaFoldDB" id="A0AAV7WDN9"/>
<name>A0AAV7WDN9_PLEWA</name>
<evidence type="ECO:0000256" key="1">
    <source>
        <dbReference type="ARBA" id="ARBA00022723"/>
    </source>
</evidence>
<evidence type="ECO:0000256" key="6">
    <source>
        <dbReference type="SAM" id="Coils"/>
    </source>
</evidence>
<keyword evidence="7" id="KW-0472">Membrane</keyword>
<evidence type="ECO:0000259" key="9">
    <source>
        <dbReference type="PROSITE" id="PS50119"/>
    </source>
</evidence>
<dbReference type="PROSITE" id="PS50119">
    <property type="entry name" value="ZF_BBOX"/>
    <property type="match status" value="1"/>
</dbReference>
<dbReference type="SMART" id="SM00184">
    <property type="entry name" value="RING"/>
    <property type="match status" value="1"/>
</dbReference>
<evidence type="ECO:0000256" key="4">
    <source>
        <dbReference type="ARBA" id="ARBA00023054"/>
    </source>
</evidence>
<dbReference type="PROSITE" id="PS00518">
    <property type="entry name" value="ZF_RING_1"/>
    <property type="match status" value="1"/>
</dbReference>
<dbReference type="SMART" id="SM00336">
    <property type="entry name" value="BBOX"/>
    <property type="match status" value="1"/>
</dbReference>
<dbReference type="SMART" id="SM00589">
    <property type="entry name" value="PRY"/>
    <property type="match status" value="1"/>
</dbReference>
<proteinExistence type="predicted"/>
<feature type="domain" description="RING-type" evidence="8">
    <location>
        <begin position="16"/>
        <end position="57"/>
    </location>
</feature>
<keyword evidence="3" id="KW-0862">Zinc</keyword>
<evidence type="ECO:0000313" key="11">
    <source>
        <dbReference type="EMBL" id="KAJ1210821.1"/>
    </source>
</evidence>
<dbReference type="CDD" id="cd19762">
    <property type="entry name" value="Bbox2_TRIM7-like"/>
    <property type="match status" value="1"/>
</dbReference>
<dbReference type="EMBL" id="JANPWB010000002">
    <property type="protein sequence ID" value="KAJ1210821.1"/>
    <property type="molecule type" value="Genomic_DNA"/>
</dbReference>
<dbReference type="InterPro" id="IPR050143">
    <property type="entry name" value="TRIM/RBCC"/>
</dbReference>